<reference evidence="1" key="1">
    <citation type="journal article" date="2020" name="Nature">
        <title>Giant virus diversity and host interactions through global metagenomics.</title>
        <authorList>
            <person name="Schulz F."/>
            <person name="Roux S."/>
            <person name="Paez-Espino D."/>
            <person name="Jungbluth S."/>
            <person name="Walsh D.A."/>
            <person name="Denef V.J."/>
            <person name="McMahon K.D."/>
            <person name="Konstantinidis K.T."/>
            <person name="Eloe-Fadrosh E.A."/>
            <person name="Kyrpides N.C."/>
            <person name="Woyke T."/>
        </authorList>
    </citation>
    <scope>NUCLEOTIDE SEQUENCE</scope>
    <source>
        <strain evidence="1">GVMAG-M-3300023179-59</strain>
    </source>
</reference>
<dbReference type="AlphaFoldDB" id="A0A6C0H2V2"/>
<sequence>MENEEDVDIMVRVKSYLDAIPEKAQKDSYRVISRLVETYLIVNCKHNIVEDSIDVDVEKSKTIHYCENCLLTFDCKT</sequence>
<evidence type="ECO:0000313" key="1">
    <source>
        <dbReference type="EMBL" id="QHT74373.1"/>
    </source>
</evidence>
<dbReference type="EMBL" id="MN739849">
    <property type="protein sequence ID" value="QHT74373.1"/>
    <property type="molecule type" value="Genomic_DNA"/>
</dbReference>
<name>A0A6C0H2V2_9ZZZZ</name>
<organism evidence="1">
    <name type="scientific">viral metagenome</name>
    <dbReference type="NCBI Taxonomy" id="1070528"/>
    <lineage>
        <taxon>unclassified sequences</taxon>
        <taxon>metagenomes</taxon>
        <taxon>organismal metagenomes</taxon>
    </lineage>
</organism>
<proteinExistence type="predicted"/>
<accession>A0A6C0H2V2</accession>
<protein>
    <submittedName>
        <fullName evidence="1">Uncharacterized protein</fullName>
    </submittedName>
</protein>